<comment type="subunit">
    <text evidence="8">Monomer.</text>
</comment>
<name>A0A4R6GHI8_9BURK</name>
<feature type="binding site" evidence="8">
    <location>
        <position position="203"/>
    </location>
    <ligand>
        <name>3-phosphoshikimate</name>
        <dbReference type="ChEBI" id="CHEBI:145989"/>
    </ligand>
</feature>
<dbReference type="InterPro" id="IPR001986">
    <property type="entry name" value="Enolpyruvate_Tfrase_dom"/>
</dbReference>
<feature type="binding site" evidence="8">
    <location>
        <position position="27"/>
    </location>
    <ligand>
        <name>3-phosphoshikimate</name>
        <dbReference type="ChEBI" id="CHEBI:145989"/>
    </ligand>
</feature>
<reference evidence="10 11" key="1">
    <citation type="submission" date="2019-03" db="EMBL/GenBank/DDBJ databases">
        <title>Genomic Encyclopedia of Type Strains, Phase IV (KMG-IV): sequencing the most valuable type-strain genomes for metagenomic binning, comparative biology and taxonomic classification.</title>
        <authorList>
            <person name="Goeker M."/>
        </authorList>
    </citation>
    <scope>NUCLEOTIDE SEQUENCE [LARGE SCALE GENOMIC DNA]</scope>
    <source>
        <strain evidence="10 11">DSM 18555</strain>
    </source>
</reference>
<comment type="pathway">
    <text evidence="1 8">Metabolic intermediate biosynthesis; chorismate biosynthesis; chorismate from D-erythrose 4-phosphate and phosphoenolpyruvate: step 6/7.</text>
</comment>
<dbReference type="OrthoDB" id="9809920at2"/>
<dbReference type="FunFam" id="3.65.10.10:FF:000004">
    <property type="entry name" value="3-phosphoshikimate 1-carboxyvinyltransferase"/>
    <property type="match status" value="1"/>
</dbReference>
<dbReference type="GO" id="GO:0009423">
    <property type="term" value="P:chorismate biosynthetic process"/>
    <property type="evidence" value="ECO:0007669"/>
    <property type="project" value="UniProtKB-UniRule"/>
</dbReference>
<protein>
    <recommendedName>
        <fullName evidence="8">3-phosphoshikimate 1-carboxyvinyltransferase</fullName>
        <ecNumber evidence="8">2.5.1.19</ecNumber>
    </recommendedName>
    <alternativeName>
        <fullName evidence="8">5-enolpyruvylshikimate-3-phosphate synthase</fullName>
        <shortName evidence="8">EPSP synthase</shortName>
        <shortName evidence="8">EPSPS</shortName>
    </alternativeName>
</protein>
<proteinExistence type="inferred from homology"/>
<evidence type="ECO:0000256" key="6">
    <source>
        <dbReference type="ARBA" id="ARBA00023141"/>
    </source>
</evidence>
<keyword evidence="6 8" id="KW-0057">Aromatic amino acid biosynthesis</keyword>
<feature type="binding site" evidence="8">
    <location>
        <position position="347"/>
    </location>
    <ligand>
        <name>3-phosphoshikimate</name>
        <dbReference type="ChEBI" id="CHEBI:145989"/>
    </ligand>
</feature>
<dbReference type="CDD" id="cd01556">
    <property type="entry name" value="EPSP_synthase"/>
    <property type="match status" value="1"/>
</dbReference>
<feature type="binding site" evidence="8">
    <location>
        <position position="127"/>
    </location>
    <ligand>
        <name>phosphoenolpyruvate</name>
        <dbReference type="ChEBI" id="CHEBI:58702"/>
    </ligand>
</feature>
<dbReference type="RefSeq" id="WP_112991102.1">
    <property type="nucleotide sequence ID" value="NZ_PTLZ01000001.1"/>
</dbReference>
<dbReference type="PROSITE" id="PS00104">
    <property type="entry name" value="EPSP_SYNTHASE_1"/>
    <property type="match status" value="1"/>
</dbReference>
<evidence type="ECO:0000256" key="5">
    <source>
        <dbReference type="ARBA" id="ARBA00022679"/>
    </source>
</evidence>
<dbReference type="InterPro" id="IPR013792">
    <property type="entry name" value="RNA3'P_cycl/enolpyr_Trfase_a/b"/>
</dbReference>
<dbReference type="FunFam" id="3.65.10.10:FF:000003">
    <property type="entry name" value="3-phosphoshikimate 1-carboxyvinyltransferase"/>
    <property type="match status" value="1"/>
</dbReference>
<evidence type="ECO:0000313" key="11">
    <source>
        <dbReference type="Proteomes" id="UP000294737"/>
    </source>
</evidence>
<evidence type="ECO:0000256" key="1">
    <source>
        <dbReference type="ARBA" id="ARBA00004811"/>
    </source>
</evidence>
<feature type="binding site" evidence="8">
    <location>
        <position position="174"/>
    </location>
    <ligand>
        <name>3-phosphoshikimate</name>
        <dbReference type="ChEBI" id="CHEBI:145989"/>
    </ligand>
</feature>
<comment type="caution">
    <text evidence="10">The sequence shown here is derived from an EMBL/GenBank/DDBJ whole genome shotgun (WGS) entry which is preliminary data.</text>
</comment>
<dbReference type="PIRSF" id="PIRSF000505">
    <property type="entry name" value="EPSPS"/>
    <property type="match status" value="1"/>
</dbReference>
<dbReference type="UniPathway" id="UPA00053">
    <property type="reaction ID" value="UER00089"/>
</dbReference>
<accession>A0A4R6GHI8</accession>
<dbReference type="GO" id="GO:0008652">
    <property type="term" value="P:amino acid biosynthetic process"/>
    <property type="evidence" value="ECO:0007669"/>
    <property type="project" value="UniProtKB-KW"/>
</dbReference>
<dbReference type="InterPro" id="IPR006264">
    <property type="entry name" value="EPSP_synthase"/>
</dbReference>
<dbReference type="Gene3D" id="3.65.10.10">
    <property type="entry name" value="Enolpyruvate transferase domain"/>
    <property type="match status" value="2"/>
</dbReference>
<keyword evidence="5 8" id="KW-0808">Transferase</keyword>
<feature type="binding site" evidence="8">
    <location>
        <position position="175"/>
    </location>
    <ligand>
        <name>phosphoenolpyruvate</name>
        <dbReference type="ChEBI" id="CHEBI:58702"/>
    </ligand>
</feature>
<evidence type="ECO:0000256" key="8">
    <source>
        <dbReference type="HAMAP-Rule" id="MF_00210"/>
    </source>
</evidence>
<feature type="binding site" evidence="8">
    <location>
        <position position="351"/>
    </location>
    <ligand>
        <name>phosphoenolpyruvate</name>
        <dbReference type="ChEBI" id="CHEBI:58702"/>
    </ligand>
</feature>
<evidence type="ECO:0000256" key="4">
    <source>
        <dbReference type="ARBA" id="ARBA00022605"/>
    </source>
</evidence>
<feature type="binding site" evidence="8">
    <location>
        <position position="99"/>
    </location>
    <ligand>
        <name>phosphoenolpyruvate</name>
        <dbReference type="ChEBI" id="CHEBI:58702"/>
    </ligand>
</feature>
<organism evidence="10 11">
    <name type="scientific">Herminiimonas fonticola</name>
    <dbReference type="NCBI Taxonomy" id="303380"/>
    <lineage>
        <taxon>Bacteria</taxon>
        <taxon>Pseudomonadati</taxon>
        <taxon>Pseudomonadota</taxon>
        <taxon>Betaproteobacteria</taxon>
        <taxon>Burkholderiales</taxon>
        <taxon>Oxalobacteraceae</taxon>
        <taxon>Herminiimonas</taxon>
    </lineage>
</organism>
<comment type="function">
    <text evidence="8">Catalyzes the transfer of the enolpyruvyl moiety of phosphoenolpyruvate (PEP) to the 5-hydroxyl of shikimate-3-phosphate (S3P) to produce enolpyruvyl shikimate-3-phosphate and inorganic phosphate.</text>
</comment>
<keyword evidence="4 8" id="KW-0028">Amino-acid biosynthesis</keyword>
<keyword evidence="3 8" id="KW-0963">Cytoplasm</keyword>
<sequence>MKHYPHYLDLQPAMHAKGVVRLPGSKSISNRTLLLAALADGTTHIKDLLASDDTHVMLMALQKLGVKWEQIGESQDYIVHGVNGSFPVHQTDLFMGNAGTAIRPLTAALAVTGGDYTLHGVSRMHERPIADLVEALNAVGTHIEYTGEAGYPPLHIQRGRIHAQRMQVRGNVSSQFLTALLMAAPLMAREQDVQIDVIGELISKPYIEITLNLIRRFGVTVQRDGWQSFTIAAGQRYVSPGTIHVEGDASSASYFLAAGAIAGGPVRVEGVGKDSIQGDVRFVEALEQMGATIRMGDNWIEAESNGVLRAIDADFNHIPDAAMTIAVAALYADGPSTLRNIASWRVKETDRISAMAIELRKLGAIVEEGADYLRVTPPKEIQTAAIDTYDDHRMAMCFSLATLDGAARRGNKVRINDPQCVAKTFPDYFDAFAKVTEDTLF</sequence>
<dbReference type="EC" id="2.5.1.19" evidence="8"/>
<gene>
    <name evidence="8" type="primary">aroA</name>
    <name evidence="10" type="ORF">EV677_0986</name>
</gene>
<feature type="binding site" evidence="8">
    <location>
        <position position="31"/>
    </location>
    <ligand>
        <name>3-phosphoshikimate</name>
        <dbReference type="ChEBI" id="CHEBI:145989"/>
    </ligand>
</feature>
<keyword evidence="11" id="KW-1185">Reference proteome</keyword>
<dbReference type="InterPro" id="IPR036968">
    <property type="entry name" value="Enolpyruvate_Tfrase_sf"/>
</dbReference>
<dbReference type="NCBIfam" id="TIGR01356">
    <property type="entry name" value="aroA"/>
    <property type="match status" value="1"/>
</dbReference>
<feature type="binding site" evidence="8">
    <location>
        <position position="173"/>
    </location>
    <ligand>
        <name>3-phosphoshikimate</name>
        <dbReference type="ChEBI" id="CHEBI:145989"/>
    </ligand>
</feature>
<dbReference type="HAMAP" id="MF_00210">
    <property type="entry name" value="EPSP_synth"/>
    <property type="match status" value="1"/>
</dbReference>
<dbReference type="SUPFAM" id="SSF55205">
    <property type="entry name" value="EPT/RTPC-like"/>
    <property type="match status" value="1"/>
</dbReference>
<comment type="catalytic activity">
    <reaction evidence="7">
        <text>3-phosphoshikimate + phosphoenolpyruvate = 5-O-(1-carboxyvinyl)-3-phosphoshikimate + phosphate</text>
        <dbReference type="Rhea" id="RHEA:21256"/>
        <dbReference type="ChEBI" id="CHEBI:43474"/>
        <dbReference type="ChEBI" id="CHEBI:57701"/>
        <dbReference type="ChEBI" id="CHEBI:58702"/>
        <dbReference type="ChEBI" id="CHEBI:145989"/>
        <dbReference type="EC" id="2.5.1.19"/>
    </reaction>
    <physiologicalReaction direction="left-to-right" evidence="7">
        <dbReference type="Rhea" id="RHEA:21257"/>
    </physiologicalReaction>
</comment>
<dbReference type="InterPro" id="IPR023193">
    <property type="entry name" value="EPSP_synthase_CS"/>
</dbReference>
<dbReference type="PANTHER" id="PTHR21090">
    <property type="entry name" value="AROM/DEHYDROQUINATE SYNTHASE"/>
    <property type="match status" value="1"/>
</dbReference>
<dbReference type="AlphaFoldDB" id="A0A4R6GHI8"/>
<evidence type="ECO:0000256" key="2">
    <source>
        <dbReference type="ARBA" id="ARBA00009948"/>
    </source>
</evidence>
<feature type="binding site" evidence="8">
    <location>
        <position position="320"/>
    </location>
    <ligand>
        <name>3-phosphoshikimate</name>
        <dbReference type="ChEBI" id="CHEBI:145989"/>
    </ligand>
</feature>
<feature type="active site" description="Proton acceptor" evidence="8">
    <location>
        <position position="320"/>
    </location>
</feature>
<dbReference type="GO" id="GO:0003866">
    <property type="term" value="F:3-phosphoshikimate 1-carboxyvinyltransferase activity"/>
    <property type="evidence" value="ECO:0007669"/>
    <property type="project" value="UniProtKB-UniRule"/>
</dbReference>
<dbReference type="Pfam" id="PF00275">
    <property type="entry name" value="EPSP_synthase"/>
    <property type="match status" value="1"/>
</dbReference>
<feature type="binding site" evidence="8">
    <location>
        <position position="393"/>
    </location>
    <ligand>
        <name>phosphoenolpyruvate</name>
        <dbReference type="ChEBI" id="CHEBI:58702"/>
    </ligand>
</feature>
<dbReference type="Proteomes" id="UP000294737">
    <property type="component" value="Unassembled WGS sequence"/>
</dbReference>
<comment type="caution">
    <text evidence="8">Lacks conserved residue(s) required for the propagation of feature annotation.</text>
</comment>
<comment type="subcellular location">
    <subcellularLocation>
        <location evidence="8">Cytoplasm</location>
    </subcellularLocation>
</comment>
<dbReference type="EMBL" id="SNWF01000004">
    <property type="protein sequence ID" value="TDN94441.1"/>
    <property type="molecule type" value="Genomic_DNA"/>
</dbReference>
<feature type="binding site" evidence="8">
    <location>
        <position position="26"/>
    </location>
    <ligand>
        <name>phosphoenolpyruvate</name>
        <dbReference type="ChEBI" id="CHEBI:58702"/>
    </ligand>
</feature>
<evidence type="ECO:0000256" key="3">
    <source>
        <dbReference type="ARBA" id="ARBA00022490"/>
    </source>
</evidence>
<feature type="binding site" evidence="8">
    <location>
        <position position="423"/>
    </location>
    <ligand>
        <name>phosphoenolpyruvate</name>
        <dbReference type="ChEBI" id="CHEBI:58702"/>
    </ligand>
</feature>
<dbReference type="GO" id="GO:0005737">
    <property type="term" value="C:cytoplasm"/>
    <property type="evidence" value="ECO:0007669"/>
    <property type="project" value="UniProtKB-SubCell"/>
</dbReference>
<feature type="domain" description="Enolpyruvate transferase" evidence="9">
    <location>
        <begin position="15"/>
        <end position="431"/>
    </location>
</feature>
<dbReference type="GO" id="GO:0009073">
    <property type="term" value="P:aromatic amino acid family biosynthetic process"/>
    <property type="evidence" value="ECO:0007669"/>
    <property type="project" value="UniProtKB-KW"/>
</dbReference>
<evidence type="ECO:0000313" key="10">
    <source>
        <dbReference type="EMBL" id="TDN94441.1"/>
    </source>
</evidence>
<evidence type="ECO:0000256" key="7">
    <source>
        <dbReference type="ARBA" id="ARBA00044633"/>
    </source>
</evidence>
<comment type="similarity">
    <text evidence="2 8">Belongs to the EPSP synthase family.</text>
</comment>
<dbReference type="PROSITE" id="PS00885">
    <property type="entry name" value="EPSP_SYNTHASE_2"/>
    <property type="match status" value="1"/>
</dbReference>
<feature type="binding site" evidence="8">
    <location>
        <position position="175"/>
    </location>
    <ligand>
        <name>3-phosphoshikimate</name>
        <dbReference type="ChEBI" id="CHEBI:145989"/>
    </ligand>
</feature>
<dbReference type="PANTHER" id="PTHR21090:SF5">
    <property type="entry name" value="PENTAFUNCTIONAL AROM POLYPEPTIDE"/>
    <property type="match status" value="1"/>
</dbReference>
<feature type="binding site" evidence="8">
    <location>
        <position position="26"/>
    </location>
    <ligand>
        <name>3-phosphoshikimate</name>
        <dbReference type="ChEBI" id="CHEBI:145989"/>
    </ligand>
</feature>
<evidence type="ECO:0000259" key="9">
    <source>
        <dbReference type="Pfam" id="PF00275"/>
    </source>
</evidence>